<dbReference type="AlphaFoldDB" id="A0A9D5BLE9"/>
<gene>
    <name evidence="1" type="ORF">KIW84_013720</name>
</gene>
<protein>
    <submittedName>
        <fullName evidence="1">Uncharacterized protein</fullName>
    </submittedName>
</protein>
<reference evidence="1 2" key="1">
    <citation type="journal article" date="2022" name="Nat. Genet.">
        <title>Improved pea reference genome and pan-genome highlight genomic features and evolutionary characteristics.</title>
        <authorList>
            <person name="Yang T."/>
            <person name="Liu R."/>
            <person name="Luo Y."/>
            <person name="Hu S."/>
            <person name="Wang D."/>
            <person name="Wang C."/>
            <person name="Pandey M.K."/>
            <person name="Ge S."/>
            <person name="Xu Q."/>
            <person name="Li N."/>
            <person name="Li G."/>
            <person name="Huang Y."/>
            <person name="Saxena R.K."/>
            <person name="Ji Y."/>
            <person name="Li M."/>
            <person name="Yan X."/>
            <person name="He Y."/>
            <person name="Liu Y."/>
            <person name="Wang X."/>
            <person name="Xiang C."/>
            <person name="Varshney R.K."/>
            <person name="Ding H."/>
            <person name="Gao S."/>
            <person name="Zong X."/>
        </authorList>
    </citation>
    <scope>NUCLEOTIDE SEQUENCE [LARGE SCALE GENOMIC DNA]</scope>
    <source>
        <strain evidence="1 2">cv. Zhongwan 6</strain>
    </source>
</reference>
<dbReference type="Gramene" id="Psat01G0372000-T1">
    <property type="protein sequence ID" value="KAI5445602.1"/>
    <property type="gene ID" value="KIW84_013720"/>
</dbReference>
<accession>A0A9D5BLE9</accession>
<keyword evidence="2" id="KW-1185">Reference proteome</keyword>
<sequence length="127" mass="14922">MPPKVVRSKREMDFMGIEFAEGTEGENQRASVRWMLGNLRMSDFCAMSSPMYVRLTYEFLSSFYYFTQPSATRVSGIIKFRMFNVSYEFSQDQIVDLLHFPHEEGWACEGSLESDWALDAFRLEVRR</sequence>
<organism evidence="1 2">
    <name type="scientific">Pisum sativum</name>
    <name type="common">Garden pea</name>
    <name type="synonym">Lathyrus oleraceus</name>
    <dbReference type="NCBI Taxonomy" id="3888"/>
    <lineage>
        <taxon>Eukaryota</taxon>
        <taxon>Viridiplantae</taxon>
        <taxon>Streptophyta</taxon>
        <taxon>Embryophyta</taxon>
        <taxon>Tracheophyta</taxon>
        <taxon>Spermatophyta</taxon>
        <taxon>Magnoliopsida</taxon>
        <taxon>eudicotyledons</taxon>
        <taxon>Gunneridae</taxon>
        <taxon>Pentapetalae</taxon>
        <taxon>rosids</taxon>
        <taxon>fabids</taxon>
        <taxon>Fabales</taxon>
        <taxon>Fabaceae</taxon>
        <taxon>Papilionoideae</taxon>
        <taxon>50 kb inversion clade</taxon>
        <taxon>NPAAA clade</taxon>
        <taxon>Hologalegina</taxon>
        <taxon>IRL clade</taxon>
        <taxon>Fabeae</taxon>
        <taxon>Lathyrus</taxon>
    </lineage>
</organism>
<name>A0A9D5BLE9_PEA</name>
<proteinExistence type="predicted"/>
<comment type="caution">
    <text evidence="1">The sequence shown here is derived from an EMBL/GenBank/DDBJ whole genome shotgun (WGS) entry which is preliminary data.</text>
</comment>
<dbReference type="EMBL" id="JAMSHJ010000001">
    <property type="protein sequence ID" value="KAI5445602.1"/>
    <property type="molecule type" value="Genomic_DNA"/>
</dbReference>
<evidence type="ECO:0000313" key="1">
    <source>
        <dbReference type="EMBL" id="KAI5445602.1"/>
    </source>
</evidence>
<dbReference type="Proteomes" id="UP001058974">
    <property type="component" value="Chromosome 1"/>
</dbReference>
<evidence type="ECO:0000313" key="2">
    <source>
        <dbReference type="Proteomes" id="UP001058974"/>
    </source>
</evidence>